<dbReference type="Proteomes" id="UP000003586">
    <property type="component" value="Chromosome"/>
</dbReference>
<accession>W0F711</accession>
<evidence type="ECO:0008006" key="3">
    <source>
        <dbReference type="Google" id="ProtNLM"/>
    </source>
</evidence>
<sequence length="123" mass="14367">MTFYQECLGGTLRLTQLRDTPMKDMFPPEKHGRIINAYLKSEAIEISATDWMASPDFEPVLGNTFALFVTGETHDELKTIFDKLRDGEHNSRLQELHEMPFGIYGQFYDRYGIQWIFRGARKE</sequence>
<dbReference type="eggNOG" id="COG2764">
    <property type="taxonomic scope" value="Bacteria"/>
</dbReference>
<reference evidence="1 2" key="1">
    <citation type="submission" date="2013-12" db="EMBL/GenBank/DDBJ databases">
        <authorList>
            <consortium name="DOE Joint Genome Institute"/>
            <person name="Eisen J."/>
            <person name="Huntemann M."/>
            <person name="Han J."/>
            <person name="Chen A."/>
            <person name="Kyrpides N."/>
            <person name="Mavromatis K."/>
            <person name="Markowitz V."/>
            <person name="Palaniappan K."/>
            <person name="Ivanova N."/>
            <person name="Schaumberg A."/>
            <person name="Pati A."/>
            <person name="Liolios K."/>
            <person name="Nordberg H.P."/>
            <person name="Cantor M.N."/>
            <person name="Hua S.X."/>
            <person name="Woyke T."/>
        </authorList>
    </citation>
    <scope>NUCLEOTIDE SEQUENCE [LARGE SCALE GENOMIC DNA]</scope>
    <source>
        <strain evidence="2">DSM 19437</strain>
    </source>
</reference>
<evidence type="ECO:0000313" key="2">
    <source>
        <dbReference type="Proteomes" id="UP000003586"/>
    </source>
</evidence>
<name>W0F711_9BACT</name>
<gene>
    <name evidence="1" type="ORF">NIASO_04025</name>
</gene>
<organism evidence="1 2">
    <name type="scientific">Niabella soli DSM 19437</name>
    <dbReference type="NCBI Taxonomy" id="929713"/>
    <lineage>
        <taxon>Bacteria</taxon>
        <taxon>Pseudomonadati</taxon>
        <taxon>Bacteroidota</taxon>
        <taxon>Chitinophagia</taxon>
        <taxon>Chitinophagales</taxon>
        <taxon>Chitinophagaceae</taxon>
        <taxon>Niabella</taxon>
    </lineage>
</organism>
<dbReference type="Gene3D" id="3.10.180.10">
    <property type="entry name" value="2,3-Dihydroxybiphenyl 1,2-Dioxygenase, domain 1"/>
    <property type="match status" value="1"/>
</dbReference>
<dbReference type="STRING" id="929713.NIASO_04025"/>
<dbReference type="AlphaFoldDB" id="W0F711"/>
<proteinExistence type="predicted"/>
<dbReference type="EMBL" id="CP007035">
    <property type="protein sequence ID" value="AHF17224.1"/>
    <property type="molecule type" value="Genomic_DNA"/>
</dbReference>
<dbReference type="InterPro" id="IPR029068">
    <property type="entry name" value="Glyas_Bleomycin-R_OHBP_Dase"/>
</dbReference>
<dbReference type="HOGENOM" id="CLU_2012848_0_0_10"/>
<dbReference type="SUPFAM" id="SSF54593">
    <property type="entry name" value="Glyoxalase/Bleomycin resistance protein/Dihydroxybiphenyl dioxygenase"/>
    <property type="match status" value="1"/>
</dbReference>
<keyword evidence="2" id="KW-1185">Reference proteome</keyword>
<dbReference type="KEGG" id="nso:NIASO_04025"/>
<evidence type="ECO:0000313" key="1">
    <source>
        <dbReference type="EMBL" id="AHF17224.1"/>
    </source>
</evidence>
<protein>
    <recommendedName>
        <fullName evidence="3">PhnB-like domain-containing protein</fullName>
    </recommendedName>
</protein>